<organism evidence="1 2">
    <name type="scientific">Pseudomonas reidholzensis</name>
    <dbReference type="NCBI Taxonomy" id="1785162"/>
    <lineage>
        <taxon>Bacteria</taxon>
        <taxon>Pseudomonadati</taxon>
        <taxon>Pseudomonadota</taxon>
        <taxon>Gammaproteobacteria</taxon>
        <taxon>Pseudomonadales</taxon>
        <taxon>Pseudomonadaceae</taxon>
        <taxon>Pseudomonas</taxon>
    </lineage>
</organism>
<keyword evidence="2" id="KW-1185">Reference proteome</keyword>
<evidence type="ECO:0000313" key="2">
    <source>
        <dbReference type="Proteomes" id="UP000263595"/>
    </source>
</evidence>
<dbReference type="AlphaFoldDB" id="A0A383RN54"/>
<proteinExistence type="predicted"/>
<reference evidence="2" key="1">
    <citation type="submission" date="2018-08" db="EMBL/GenBank/DDBJ databases">
        <authorList>
            <person name="Blom J."/>
        </authorList>
    </citation>
    <scope>NUCLEOTIDE SEQUENCE [LARGE SCALE GENOMIC DNA]</scope>
    <source>
        <strain evidence="2">CCOS 865</strain>
    </source>
</reference>
<accession>A0A383RN54</accession>
<dbReference type="Proteomes" id="UP000263595">
    <property type="component" value="Unassembled WGS sequence"/>
</dbReference>
<dbReference type="RefSeq" id="WP_119137257.1">
    <property type="nucleotide sequence ID" value="NZ_CBCSFL010000002.1"/>
</dbReference>
<name>A0A383RN54_9PSED</name>
<dbReference type="EMBL" id="UNOZ01000002">
    <property type="protein sequence ID" value="SYX88084.1"/>
    <property type="molecule type" value="Genomic_DNA"/>
</dbReference>
<gene>
    <name evidence="1" type="ORF">CCOS865_00305</name>
</gene>
<evidence type="ECO:0000313" key="1">
    <source>
        <dbReference type="EMBL" id="SYX88084.1"/>
    </source>
</evidence>
<protein>
    <submittedName>
        <fullName evidence="1">Uncharacterized protein</fullName>
    </submittedName>
</protein>
<sequence length="102" mass="11387">MSEPRDIDSNEEEDFAEATLIQAIENQIESGEPPAAKATFNKLSLVGYEREDILNLMAHVLAIEIDALLDEDRAFNTEWYEAALRALPELPPEQDQGDDAKA</sequence>
<dbReference type="OrthoDB" id="7025577at2"/>